<name>C0W1D9_9ACTO</name>
<gene>
    <name evidence="2" type="ORF">HMPREF0044_1229</name>
</gene>
<keyword evidence="1" id="KW-0812">Transmembrane</keyword>
<reference evidence="2 3" key="1">
    <citation type="submission" date="2009-01" db="EMBL/GenBank/DDBJ databases">
        <authorList>
            <person name="Qin X."/>
            <person name="Bachman B."/>
            <person name="Battles P."/>
            <person name="Bell A."/>
            <person name="Bess C."/>
            <person name="Bickham C."/>
            <person name="Chaboub L."/>
            <person name="Chen D."/>
            <person name="Coyle M."/>
            <person name="Deiros D.R."/>
            <person name="Dinh H."/>
            <person name="Forbes L."/>
            <person name="Fowler G."/>
            <person name="Francisco L."/>
            <person name="Fu Q."/>
            <person name="Gubbala S."/>
            <person name="Hale W."/>
            <person name="Han Y."/>
            <person name="Hemphill L."/>
            <person name="Highlander S.K."/>
            <person name="Hirani K."/>
            <person name="Hogues M."/>
            <person name="Jackson L."/>
            <person name="Jakkamsetti A."/>
            <person name="Javaid M."/>
            <person name="Jiang H."/>
            <person name="Korchina V."/>
            <person name="Kovar C."/>
            <person name="Lara F."/>
            <person name="Lee S."/>
            <person name="Mata R."/>
            <person name="Mathew T."/>
            <person name="Moen C."/>
            <person name="Morales K."/>
            <person name="Munidasa M."/>
            <person name="Nazareth L."/>
            <person name="Ngo R."/>
            <person name="Nguyen L."/>
            <person name="Okwuonu G."/>
            <person name="Ongeri F."/>
            <person name="Patil S."/>
            <person name="Petrosino J."/>
            <person name="Pham C."/>
            <person name="Pham P."/>
            <person name="Pu L.-L."/>
            <person name="Puazo M."/>
            <person name="Raj R."/>
            <person name="Reid J."/>
            <person name="Rouhana J."/>
            <person name="Saada N."/>
            <person name="Shang Y."/>
            <person name="Simmons D."/>
            <person name="Thornton R."/>
            <person name="Warren J."/>
            <person name="Weissenberger G."/>
            <person name="Zhang J."/>
            <person name="Zhang L."/>
            <person name="Zhou C."/>
            <person name="Zhu D."/>
            <person name="Muzny D."/>
            <person name="Worley K."/>
            <person name="Gibbs R."/>
        </authorList>
    </citation>
    <scope>NUCLEOTIDE SEQUENCE [LARGE SCALE GENOMIC DNA]</scope>
    <source>
        <strain evidence="2 3">DSM 15436</strain>
    </source>
</reference>
<accession>C0W1D9</accession>
<keyword evidence="1" id="KW-0472">Membrane</keyword>
<dbReference type="RefSeq" id="WP_006546399.1">
    <property type="nucleotide sequence ID" value="NZ_DS999541.1"/>
</dbReference>
<dbReference type="STRING" id="525245.HMPREF0044_1229"/>
<feature type="transmembrane region" description="Helical" evidence="1">
    <location>
        <begin position="112"/>
        <end position="137"/>
    </location>
</feature>
<feature type="transmembrane region" description="Helical" evidence="1">
    <location>
        <begin position="80"/>
        <end position="100"/>
    </location>
</feature>
<evidence type="ECO:0000313" key="2">
    <source>
        <dbReference type="EMBL" id="EEH63512.1"/>
    </source>
</evidence>
<dbReference type="EMBL" id="ACFG01000033">
    <property type="protein sequence ID" value="EEH63512.1"/>
    <property type="molecule type" value="Genomic_DNA"/>
</dbReference>
<proteinExistence type="predicted"/>
<keyword evidence="3" id="KW-1185">Reference proteome</keyword>
<protein>
    <submittedName>
        <fullName evidence="2">Uncharacterized protein</fullName>
    </submittedName>
</protein>
<organism evidence="2 3">
    <name type="scientific">Gleimia coleocanis DSM 15436</name>
    <dbReference type="NCBI Taxonomy" id="525245"/>
    <lineage>
        <taxon>Bacteria</taxon>
        <taxon>Bacillati</taxon>
        <taxon>Actinomycetota</taxon>
        <taxon>Actinomycetes</taxon>
        <taxon>Actinomycetales</taxon>
        <taxon>Actinomycetaceae</taxon>
        <taxon>Gleimia</taxon>
    </lineage>
</organism>
<feature type="transmembrane region" description="Helical" evidence="1">
    <location>
        <begin position="47"/>
        <end position="68"/>
    </location>
</feature>
<dbReference type="AlphaFoldDB" id="C0W1D9"/>
<keyword evidence="1" id="KW-1133">Transmembrane helix</keyword>
<evidence type="ECO:0000313" key="3">
    <source>
        <dbReference type="Proteomes" id="UP000010301"/>
    </source>
</evidence>
<comment type="caution">
    <text evidence="2">The sequence shown here is derived from an EMBL/GenBank/DDBJ whole genome shotgun (WGS) entry which is preliminary data.</text>
</comment>
<feature type="transmembrane region" description="Helical" evidence="1">
    <location>
        <begin position="7"/>
        <end position="27"/>
    </location>
</feature>
<dbReference type="Proteomes" id="UP000010301">
    <property type="component" value="Unassembled WGS sequence"/>
</dbReference>
<sequence>MRILKAHSTSIIIGALATLLYAFVYIIREAIAFDLDEPVASGFDFNLAVFSATPIALLLLICGGVLRFTQAKRPVEAPRLVGPVSFFLMALATGVAHYFIYQVVGISSWQVLTGALTAAWIPLSATAVSALISDLFFAKSISN</sequence>
<evidence type="ECO:0000256" key="1">
    <source>
        <dbReference type="SAM" id="Phobius"/>
    </source>
</evidence>
<dbReference type="HOGENOM" id="CLU_1801903_0_0_11"/>